<dbReference type="GO" id="GO:0005576">
    <property type="term" value="C:extracellular region"/>
    <property type="evidence" value="ECO:0007669"/>
    <property type="project" value="TreeGrafter"/>
</dbReference>
<dbReference type="FunFam" id="2.40.440.10:FF:000003">
    <property type="entry name" value="L,D-transpeptidase YciB"/>
    <property type="match status" value="1"/>
</dbReference>
<evidence type="ECO:0000256" key="11">
    <source>
        <dbReference type="SAM" id="SignalP"/>
    </source>
</evidence>
<evidence type="ECO:0000256" key="3">
    <source>
        <dbReference type="ARBA" id="ARBA00022676"/>
    </source>
</evidence>
<evidence type="ECO:0000256" key="9">
    <source>
        <dbReference type="ARBA" id="ARBA00060592"/>
    </source>
</evidence>
<evidence type="ECO:0000256" key="4">
    <source>
        <dbReference type="ARBA" id="ARBA00022679"/>
    </source>
</evidence>
<keyword evidence="8 10" id="KW-0961">Cell wall biogenesis/degradation</keyword>
<keyword evidence="13" id="KW-0560">Oxidoreductase</keyword>
<dbReference type="PANTHER" id="PTHR30582">
    <property type="entry name" value="L,D-TRANSPEPTIDASE"/>
    <property type="match status" value="1"/>
</dbReference>
<dbReference type="KEGG" id="bqy:MUS_2686"/>
<keyword evidence="11" id="KW-0732">Signal</keyword>
<organism evidence="13 14">
    <name type="scientific">Bacillus amyloliquefaciens (strain Y2)</name>
    <name type="common">Bacillus amyloliquefaciens subsp. plantarum (strain B9601-Y2)</name>
    <dbReference type="NCBI Taxonomy" id="1155777"/>
    <lineage>
        <taxon>Bacteria</taxon>
        <taxon>Bacillati</taxon>
        <taxon>Bacillota</taxon>
        <taxon>Bacilli</taxon>
        <taxon>Bacillales</taxon>
        <taxon>Bacillaceae</taxon>
        <taxon>Bacillus</taxon>
        <taxon>Bacillus amyloliquefaciens group</taxon>
    </lineage>
</organism>
<evidence type="ECO:0000256" key="8">
    <source>
        <dbReference type="ARBA" id="ARBA00023316"/>
    </source>
</evidence>
<dbReference type="EMBL" id="CP003332">
    <property type="protein sequence ID" value="AFJ62596.1"/>
    <property type="molecule type" value="Genomic_DNA"/>
</dbReference>
<dbReference type="Gene3D" id="2.40.440.10">
    <property type="entry name" value="L,D-transpeptidase catalytic domain-like"/>
    <property type="match status" value="1"/>
</dbReference>
<dbReference type="CDD" id="cd16913">
    <property type="entry name" value="YkuD_like"/>
    <property type="match status" value="1"/>
</dbReference>
<feature type="active site" description="Proton donor/acceptor" evidence="10">
    <location>
        <position position="118"/>
    </location>
</feature>
<keyword evidence="4" id="KW-0808">Transferase</keyword>
<dbReference type="SUPFAM" id="SSF141523">
    <property type="entry name" value="L,D-transpeptidase catalytic domain-like"/>
    <property type="match status" value="1"/>
</dbReference>
<evidence type="ECO:0000256" key="5">
    <source>
        <dbReference type="ARBA" id="ARBA00022801"/>
    </source>
</evidence>
<dbReference type="PROSITE" id="PS52029">
    <property type="entry name" value="LD_TPASE"/>
    <property type="match status" value="1"/>
</dbReference>
<dbReference type="InterPro" id="IPR038063">
    <property type="entry name" value="Transpep_catalytic_dom"/>
</dbReference>
<dbReference type="GO" id="GO:0018104">
    <property type="term" value="P:peptidoglycan-protein cross-linking"/>
    <property type="evidence" value="ECO:0007669"/>
    <property type="project" value="TreeGrafter"/>
</dbReference>
<evidence type="ECO:0000256" key="6">
    <source>
        <dbReference type="ARBA" id="ARBA00022960"/>
    </source>
</evidence>
<feature type="domain" description="L,D-TPase catalytic" evidence="12">
    <location>
        <begin position="34"/>
        <end position="158"/>
    </location>
</feature>
<evidence type="ECO:0000313" key="14">
    <source>
        <dbReference type="Proteomes" id="UP000002878"/>
    </source>
</evidence>
<dbReference type="AlphaFoldDB" id="I2C7H2"/>
<accession>I2C7H2</accession>
<feature type="chain" id="PRO_5039461774" evidence="11">
    <location>
        <begin position="28"/>
        <end position="183"/>
    </location>
</feature>
<keyword evidence="7 10" id="KW-0573">Peptidoglycan synthesis</keyword>
<dbReference type="Pfam" id="PF03734">
    <property type="entry name" value="YkuD"/>
    <property type="match status" value="1"/>
</dbReference>
<reference evidence="13 14" key="1">
    <citation type="journal article" date="2012" name="J. Biotechnol.">
        <title>Genome sequence of the plant growth promoting strain Bacillus amyloliquefaciens subsp. plantarum B9601-Y2 and expression of mersacidin and other secondary metabolites.</title>
        <authorList>
            <person name="He P."/>
            <person name="Hao K."/>
            <person name="Blom J."/>
            <person name="Ruckert C."/>
            <person name="Vater J."/>
            <person name="Mao Z."/>
            <person name="Wu Y."/>
            <person name="Hou M."/>
            <person name="He P."/>
            <person name="He Y."/>
            <person name="Borriss R."/>
        </authorList>
    </citation>
    <scope>NUCLEOTIDE SEQUENCE [LARGE SCALE GENOMIC DNA]</scope>
    <source>
        <strain evidence="13">Y2</strain>
    </source>
</reference>
<evidence type="ECO:0000256" key="1">
    <source>
        <dbReference type="ARBA" id="ARBA00004752"/>
    </source>
</evidence>
<comment type="pathway">
    <text evidence="1 10">Cell wall biogenesis; peptidoglycan biosynthesis.</text>
</comment>
<dbReference type="EC" id="1.3.99.-" evidence="13"/>
<gene>
    <name evidence="13" type="primary">yqjB</name>
    <name evidence="13" type="ORF">MUS_2686</name>
</gene>
<sequence>MKKGGEPMRFFLLSAALLLSPLWPLGANPLPGDPYIIVNKATNALAVVKDNRIEGIYQVATGKTDDLTPEGEFTVTVKAVNPYYRKKNVKGGAPENPLGVRWIGFDAKGTDGRIYGIHGTNREELIGGFVSNGCIRMKNRDVIRIFRIIPPGTKVLITKENRSFEDIAIERKALIKKQETPLQ</sequence>
<dbReference type="GO" id="GO:0016491">
    <property type="term" value="F:oxidoreductase activity"/>
    <property type="evidence" value="ECO:0007669"/>
    <property type="project" value="UniProtKB-KW"/>
</dbReference>
<dbReference type="InterPro" id="IPR005490">
    <property type="entry name" value="LD_TPept_cat_dom"/>
</dbReference>
<evidence type="ECO:0000256" key="2">
    <source>
        <dbReference type="ARBA" id="ARBA00005992"/>
    </source>
</evidence>
<evidence type="ECO:0000313" key="13">
    <source>
        <dbReference type="EMBL" id="AFJ62596.1"/>
    </source>
</evidence>
<dbReference type="MEROPS" id="C82.003"/>
<dbReference type="Proteomes" id="UP000002878">
    <property type="component" value="Chromosome"/>
</dbReference>
<keyword evidence="3" id="KW-0328">Glycosyltransferase</keyword>
<keyword evidence="6 10" id="KW-0133">Cell shape</keyword>
<dbReference type="GO" id="GO:0008360">
    <property type="term" value="P:regulation of cell shape"/>
    <property type="evidence" value="ECO:0007669"/>
    <property type="project" value="UniProtKB-UniRule"/>
</dbReference>
<dbReference type="HOGENOM" id="CLU_042399_4_1_9"/>
<evidence type="ECO:0000259" key="12">
    <source>
        <dbReference type="PROSITE" id="PS52029"/>
    </source>
</evidence>
<dbReference type="GO" id="GO:0071555">
    <property type="term" value="P:cell wall organization"/>
    <property type="evidence" value="ECO:0007669"/>
    <property type="project" value="UniProtKB-UniRule"/>
</dbReference>
<evidence type="ECO:0000256" key="10">
    <source>
        <dbReference type="PROSITE-ProRule" id="PRU01373"/>
    </source>
</evidence>
<keyword evidence="5" id="KW-0378">Hydrolase</keyword>
<proteinExistence type="inferred from homology"/>
<dbReference type="GO" id="GO:0016757">
    <property type="term" value="F:glycosyltransferase activity"/>
    <property type="evidence" value="ECO:0007669"/>
    <property type="project" value="UniProtKB-KW"/>
</dbReference>
<dbReference type="GO" id="GO:0071972">
    <property type="term" value="F:peptidoglycan L,D-transpeptidase activity"/>
    <property type="evidence" value="ECO:0007669"/>
    <property type="project" value="TreeGrafter"/>
</dbReference>
<comment type="pathway">
    <text evidence="9">Glycan biosynthesis.</text>
</comment>
<dbReference type="UniPathway" id="UPA00219"/>
<evidence type="ECO:0000256" key="7">
    <source>
        <dbReference type="ARBA" id="ARBA00022984"/>
    </source>
</evidence>
<feature type="signal peptide" evidence="11">
    <location>
        <begin position="1"/>
        <end position="27"/>
    </location>
</feature>
<dbReference type="InterPro" id="IPR050979">
    <property type="entry name" value="LD-transpeptidase"/>
</dbReference>
<dbReference type="PATRIC" id="fig|1126211.3.peg.2544"/>
<comment type="similarity">
    <text evidence="2">Belongs to the YkuD family.</text>
</comment>
<protein>
    <submittedName>
        <fullName evidence="13">ATP synthase</fullName>
        <ecNumber evidence="13">1.3.99.-</ecNumber>
    </submittedName>
</protein>
<feature type="active site" description="Nucleophile" evidence="10">
    <location>
        <position position="134"/>
    </location>
</feature>
<dbReference type="PANTHER" id="PTHR30582:SF4">
    <property type="entry name" value="L,D-TRANSPEPTIDASE YQJB-RELATED"/>
    <property type="match status" value="1"/>
</dbReference>
<name>I2C7H2_BACAY</name>